<keyword evidence="5" id="KW-0456">Lyase</keyword>
<dbReference type="PRINTS" id="PR00150">
    <property type="entry name" value="PEPCARBXLASE"/>
</dbReference>
<dbReference type="EMBL" id="CAJHCQ010000010">
    <property type="protein sequence ID" value="CAD6543762.1"/>
    <property type="molecule type" value="Genomic_DNA"/>
</dbReference>
<feature type="compositionally biased region" description="Pro residues" evidence="4">
    <location>
        <begin position="28"/>
        <end position="39"/>
    </location>
</feature>
<dbReference type="Gene3D" id="1.20.1440.90">
    <property type="entry name" value="Phosphoenolpyruvate/pyruvate domain"/>
    <property type="match status" value="1"/>
</dbReference>
<evidence type="ECO:0000256" key="2">
    <source>
        <dbReference type="ARBA" id="ARBA00022419"/>
    </source>
</evidence>
<evidence type="ECO:0000256" key="1">
    <source>
        <dbReference type="ARBA" id="ARBA00003670"/>
    </source>
</evidence>
<evidence type="ECO:0000256" key="3">
    <source>
        <dbReference type="PROSITE-ProRule" id="PRU10112"/>
    </source>
</evidence>
<protein>
    <recommendedName>
        <fullName evidence="2">Phosphoenolpyruvate carboxylase</fullName>
    </recommendedName>
</protein>
<dbReference type="InterPro" id="IPR021135">
    <property type="entry name" value="PEP_COase"/>
</dbReference>
<feature type="active site" evidence="3">
    <location>
        <position position="621"/>
    </location>
</feature>
<dbReference type="PROSITE" id="PS00393">
    <property type="entry name" value="PEPCASE_2"/>
    <property type="match status" value="1"/>
</dbReference>
<dbReference type="Proteomes" id="UP000656319">
    <property type="component" value="Unassembled WGS sequence"/>
</dbReference>
<gene>
    <name evidence="5" type="primary">ppc_2</name>
    <name evidence="5" type="ORF">LMG27952_04086</name>
</gene>
<comment type="function">
    <text evidence="1">Forms oxaloacetate, a four-carbon dicarboxylic acid source for the tricarboxylic acid cycle.</text>
</comment>
<dbReference type="InterPro" id="IPR015813">
    <property type="entry name" value="Pyrv/PenolPyrv_kinase-like_dom"/>
</dbReference>
<dbReference type="Pfam" id="PF00311">
    <property type="entry name" value="PEPcase"/>
    <property type="match status" value="1"/>
</dbReference>
<comment type="caution">
    <text evidence="5">The sequence shown here is derived from an EMBL/GenBank/DDBJ whole genome shotgun (WGS) entry which is preliminary data.</text>
</comment>
<dbReference type="SUPFAM" id="SSF51621">
    <property type="entry name" value="Phosphoenolpyruvate/pyruvate domain"/>
    <property type="match status" value="1"/>
</dbReference>
<dbReference type="PANTHER" id="PTHR30523:SF32">
    <property type="entry name" value="PHOSPHOENOLPYRUVATE CARBOXYLASE"/>
    <property type="match status" value="1"/>
</dbReference>
<dbReference type="InterPro" id="IPR033129">
    <property type="entry name" value="PEPCASE_His_AS"/>
</dbReference>
<keyword evidence="6" id="KW-1185">Reference proteome</keyword>
<dbReference type="RefSeq" id="WP_236596952.1">
    <property type="nucleotide sequence ID" value="NZ_CAJHCQ010000010.1"/>
</dbReference>
<feature type="region of interest" description="Disordered" evidence="4">
    <location>
        <begin position="1"/>
        <end position="39"/>
    </location>
</feature>
<organism evidence="5 6">
    <name type="scientific">Paraburkholderia hiiakae</name>
    <dbReference type="NCBI Taxonomy" id="1081782"/>
    <lineage>
        <taxon>Bacteria</taxon>
        <taxon>Pseudomonadati</taxon>
        <taxon>Pseudomonadota</taxon>
        <taxon>Betaproteobacteria</taxon>
        <taxon>Burkholderiales</taxon>
        <taxon>Burkholderiaceae</taxon>
        <taxon>Paraburkholderia</taxon>
    </lineage>
</organism>
<evidence type="ECO:0000256" key="4">
    <source>
        <dbReference type="SAM" id="MobiDB-lite"/>
    </source>
</evidence>
<proteinExistence type="predicted"/>
<dbReference type="GO" id="GO:0008964">
    <property type="term" value="F:phosphoenolpyruvate carboxylase activity"/>
    <property type="evidence" value="ECO:0007669"/>
    <property type="project" value="UniProtKB-EC"/>
</dbReference>
<reference evidence="5 6" key="1">
    <citation type="submission" date="2020-10" db="EMBL/GenBank/DDBJ databases">
        <authorList>
            <person name="Peeters C."/>
        </authorList>
    </citation>
    <scope>NUCLEOTIDE SEQUENCE [LARGE SCALE GENOMIC DNA]</scope>
    <source>
        <strain evidence="5 6">LMG 27952</strain>
    </source>
</reference>
<evidence type="ECO:0000313" key="6">
    <source>
        <dbReference type="Proteomes" id="UP000656319"/>
    </source>
</evidence>
<dbReference type="PANTHER" id="PTHR30523">
    <property type="entry name" value="PHOSPHOENOLPYRUVATE CARBOXYLASE"/>
    <property type="match status" value="1"/>
</dbReference>
<evidence type="ECO:0000313" key="5">
    <source>
        <dbReference type="EMBL" id="CAD6543762.1"/>
    </source>
</evidence>
<sequence length="963" mass="106647">MMPAASLEAAEAEARAVTPRGVEAPREPATPAPAQPSPPAALERLAAATVALPTLDAQAYEPCVVELLFGLLCDVAQRRQPLVARALRGEPLPPDVPRAVWRRALQAQGIWFQLLSVAEQSTAMRRRREIEIESGYARLSASFARVVADAAAAGVSAEEVREVLRHLKIRPVITAHPTEAKRVTVLEIHRRIYRKLMDLESPRWTPRERRALVAQLGNEIELLWMSGELRREKPTVAQEVAWGLHFFGETLFEAVPTLFERLEDALHQFYPGEPFEIPRFFQFGSWIGGDRDGNPFVNNDVTRATLYENRLACLKRYRQRLVDLAQTLSITAEALPVPDAFASELARALAQSGDGAAIAARNPGEVFRQYLTCMLRKLDATLADAQRRGTLTPVPGGYASADELAAELRAMEQALLACGSDALAAAYVRPLRREVETFRFSTVQLDLRENTTVTNKTLLALWRARARPGSEPPDPQSEGWKSWLLAELTRPLGQDRRHGHETNADTLPEVEAETLQIFSMVRTMREQVDRNAFGAFILSMTHHATDVLGVYLLAKEAGLFSDAGGVESCTLPIVPLLETIDDLRRAPDILRELLAVPMVKRSIRAQGGVLEIMIGYSDSNKDGGFFASNWELSKAQTKIARVGRELGITISFFHGRGGSVSRGGVPAGRAIAALPAGSVNGRFRVTEQGEVVSHKYANRGTAQYHVELLASSVLEHTFKSDREDELLPRGDFDDAMEALAGASRAAYVKLVERPELIAYFQAASPLEELSMLNMGSRPARRFGARSLHDLRAIPWVFAWSQNRHALTGWYGVGSALSAFLAVRQARGLDLLRRMFNESRLFRLIVDEVEKTLAQVDLDIARGYASLVPDAQVRETIFAQIDAEYRLTVETVLKVSGGATLAERFPQFRERLARRLPAINQVSRQQIELLRRYRAADADQERRGYLVPLLLSINCIASGFGATG</sequence>
<accession>A0ABN7I0F1</accession>
<name>A0ABN7I0F1_9BURK</name>